<proteinExistence type="predicted"/>
<sequence>MWTLITSDGRWSVNLGSEEVARRTVHALGSTQWRGPFSWDVVDYEGHRFVAEIRHRVEVRRS</sequence>
<reference evidence="1 2" key="1">
    <citation type="submission" date="2016-06" db="EMBL/GenBank/DDBJ databases">
        <authorList>
            <person name="Kjaerup R.B."/>
            <person name="Dalgaard T.S."/>
            <person name="Juul-Madsen H.R."/>
        </authorList>
    </citation>
    <scope>NUCLEOTIDE SEQUENCE [LARGE SCALE GENOMIC DNA]</scope>
    <source>
        <strain evidence="1 2">1127319.6</strain>
    </source>
</reference>
<gene>
    <name evidence="1" type="ORF">A5630_21210</name>
</gene>
<evidence type="ECO:0008006" key="3">
    <source>
        <dbReference type="Google" id="ProtNLM"/>
    </source>
</evidence>
<evidence type="ECO:0000313" key="2">
    <source>
        <dbReference type="Proteomes" id="UP000093898"/>
    </source>
</evidence>
<dbReference type="EMBL" id="LZLC01000107">
    <property type="protein sequence ID" value="OBJ42228.1"/>
    <property type="molecule type" value="Genomic_DNA"/>
</dbReference>
<name>A0A1A3H3M5_MYCMU</name>
<organism evidence="1 2">
    <name type="scientific">Mycolicibacterium mucogenicum</name>
    <name type="common">Mycobacterium mucogenicum</name>
    <dbReference type="NCBI Taxonomy" id="56689"/>
    <lineage>
        <taxon>Bacteria</taxon>
        <taxon>Bacillati</taxon>
        <taxon>Actinomycetota</taxon>
        <taxon>Actinomycetes</taxon>
        <taxon>Mycobacteriales</taxon>
        <taxon>Mycobacteriaceae</taxon>
        <taxon>Mycolicibacterium</taxon>
    </lineage>
</organism>
<dbReference type="Proteomes" id="UP000093898">
    <property type="component" value="Unassembled WGS sequence"/>
</dbReference>
<dbReference type="AlphaFoldDB" id="A0A1A3H3M5"/>
<evidence type="ECO:0000313" key="1">
    <source>
        <dbReference type="EMBL" id="OBJ42228.1"/>
    </source>
</evidence>
<accession>A0A1A3H3M5</accession>
<protein>
    <recommendedName>
        <fullName evidence="3">DUF2188 domain-containing protein</fullName>
    </recommendedName>
</protein>
<comment type="caution">
    <text evidence="1">The sequence shown here is derived from an EMBL/GenBank/DDBJ whole genome shotgun (WGS) entry which is preliminary data.</text>
</comment>